<organism evidence="7 8">
    <name type="scientific">Cyphellophora europaea (strain CBS 101466)</name>
    <name type="common">Phialophora europaea</name>
    <dbReference type="NCBI Taxonomy" id="1220924"/>
    <lineage>
        <taxon>Eukaryota</taxon>
        <taxon>Fungi</taxon>
        <taxon>Dikarya</taxon>
        <taxon>Ascomycota</taxon>
        <taxon>Pezizomycotina</taxon>
        <taxon>Eurotiomycetes</taxon>
        <taxon>Chaetothyriomycetidae</taxon>
        <taxon>Chaetothyriales</taxon>
        <taxon>Cyphellophoraceae</taxon>
        <taxon>Cyphellophora</taxon>
    </lineage>
</organism>
<dbReference type="InterPro" id="IPR001138">
    <property type="entry name" value="Zn2Cys6_DnaBD"/>
</dbReference>
<dbReference type="GO" id="GO:0001228">
    <property type="term" value="F:DNA-binding transcription activator activity, RNA polymerase II-specific"/>
    <property type="evidence" value="ECO:0007669"/>
    <property type="project" value="TreeGrafter"/>
</dbReference>
<keyword evidence="3" id="KW-0804">Transcription</keyword>
<dbReference type="SUPFAM" id="SSF57701">
    <property type="entry name" value="Zn2/Cys6 DNA-binding domain"/>
    <property type="match status" value="1"/>
</dbReference>
<dbReference type="InterPro" id="IPR036864">
    <property type="entry name" value="Zn2-C6_fun-type_DNA-bd_sf"/>
</dbReference>
<dbReference type="PROSITE" id="PS00463">
    <property type="entry name" value="ZN2_CY6_FUNGAL_1"/>
    <property type="match status" value="1"/>
</dbReference>
<proteinExistence type="predicted"/>
<feature type="region of interest" description="Disordered" evidence="5">
    <location>
        <begin position="47"/>
        <end position="73"/>
    </location>
</feature>
<dbReference type="GO" id="GO:0003677">
    <property type="term" value="F:DNA binding"/>
    <property type="evidence" value="ECO:0007669"/>
    <property type="project" value="UniProtKB-KW"/>
</dbReference>
<dbReference type="InterPro" id="IPR053157">
    <property type="entry name" value="Sterol_Uptake_Regulator"/>
</dbReference>
<dbReference type="InParanoid" id="W2RW52"/>
<dbReference type="SMART" id="SM00066">
    <property type="entry name" value="GAL4"/>
    <property type="match status" value="1"/>
</dbReference>
<evidence type="ECO:0000313" key="8">
    <source>
        <dbReference type="Proteomes" id="UP000030752"/>
    </source>
</evidence>
<evidence type="ECO:0000256" key="4">
    <source>
        <dbReference type="ARBA" id="ARBA00023242"/>
    </source>
</evidence>
<evidence type="ECO:0000256" key="5">
    <source>
        <dbReference type="SAM" id="MobiDB-lite"/>
    </source>
</evidence>
<dbReference type="RefSeq" id="XP_008717594.1">
    <property type="nucleotide sequence ID" value="XM_008719372.1"/>
</dbReference>
<dbReference type="GeneID" id="19972370"/>
<keyword evidence="2" id="KW-0238">DNA-binding</keyword>
<dbReference type="STRING" id="1220924.W2RW52"/>
<gene>
    <name evidence="7" type="ORF">HMPREF1541_05031</name>
</gene>
<dbReference type="InterPro" id="IPR021858">
    <property type="entry name" value="Fun_TF"/>
</dbReference>
<keyword evidence="4" id="KW-0539">Nucleus</keyword>
<dbReference type="Pfam" id="PF00172">
    <property type="entry name" value="Zn_clus"/>
    <property type="match status" value="1"/>
</dbReference>
<evidence type="ECO:0000259" key="6">
    <source>
        <dbReference type="PROSITE" id="PS50048"/>
    </source>
</evidence>
<feature type="domain" description="Zn(2)-C6 fungal-type" evidence="6">
    <location>
        <begin position="16"/>
        <end position="46"/>
    </location>
</feature>
<reference evidence="7 8" key="1">
    <citation type="submission" date="2013-03" db="EMBL/GenBank/DDBJ databases">
        <title>The Genome Sequence of Phialophora europaea CBS 101466.</title>
        <authorList>
            <consortium name="The Broad Institute Genomics Platform"/>
            <person name="Cuomo C."/>
            <person name="de Hoog S."/>
            <person name="Gorbushina A."/>
            <person name="Walker B."/>
            <person name="Young S.K."/>
            <person name="Zeng Q."/>
            <person name="Gargeya S."/>
            <person name="Fitzgerald M."/>
            <person name="Haas B."/>
            <person name="Abouelleil A."/>
            <person name="Allen A.W."/>
            <person name="Alvarado L."/>
            <person name="Arachchi H.M."/>
            <person name="Berlin A.M."/>
            <person name="Chapman S.B."/>
            <person name="Gainer-Dewar J."/>
            <person name="Goldberg J."/>
            <person name="Griggs A."/>
            <person name="Gujja S."/>
            <person name="Hansen M."/>
            <person name="Howarth C."/>
            <person name="Imamovic A."/>
            <person name="Ireland A."/>
            <person name="Larimer J."/>
            <person name="McCowan C."/>
            <person name="Murphy C."/>
            <person name="Pearson M."/>
            <person name="Poon T.W."/>
            <person name="Priest M."/>
            <person name="Roberts A."/>
            <person name="Saif S."/>
            <person name="Shea T."/>
            <person name="Sisk P."/>
            <person name="Sykes S."/>
            <person name="Wortman J."/>
            <person name="Nusbaum C."/>
            <person name="Birren B."/>
        </authorList>
    </citation>
    <scope>NUCLEOTIDE SEQUENCE [LARGE SCALE GENOMIC DNA]</scope>
    <source>
        <strain evidence="7 8">CBS 101466</strain>
    </source>
</reference>
<dbReference type="AlphaFoldDB" id="W2RW52"/>
<keyword evidence="1" id="KW-0805">Transcription regulation</keyword>
<evidence type="ECO:0000313" key="7">
    <source>
        <dbReference type="EMBL" id="ETN40751.1"/>
    </source>
</evidence>
<evidence type="ECO:0000256" key="1">
    <source>
        <dbReference type="ARBA" id="ARBA00023015"/>
    </source>
</evidence>
<dbReference type="PROSITE" id="PS50048">
    <property type="entry name" value="ZN2_CY6_FUNGAL_2"/>
    <property type="match status" value="1"/>
</dbReference>
<dbReference type="eggNOG" id="ENOG502QRM1">
    <property type="taxonomic scope" value="Eukaryota"/>
</dbReference>
<dbReference type="Proteomes" id="UP000030752">
    <property type="component" value="Unassembled WGS sequence"/>
</dbReference>
<evidence type="ECO:0000256" key="2">
    <source>
        <dbReference type="ARBA" id="ARBA00023125"/>
    </source>
</evidence>
<dbReference type="PANTHER" id="PTHR47784:SF5">
    <property type="entry name" value="STEROL UPTAKE CONTROL PROTEIN 2"/>
    <property type="match status" value="1"/>
</dbReference>
<protein>
    <recommendedName>
        <fullName evidence="6">Zn(2)-C6 fungal-type domain-containing protein</fullName>
    </recommendedName>
</protein>
<dbReference type="GO" id="GO:0008270">
    <property type="term" value="F:zinc ion binding"/>
    <property type="evidence" value="ECO:0007669"/>
    <property type="project" value="InterPro"/>
</dbReference>
<accession>W2RW52</accession>
<dbReference type="Pfam" id="PF11951">
    <property type="entry name" value="Fungal_trans_2"/>
    <property type="match status" value="1"/>
</dbReference>
<dbReference type="OrthoDB" id="5350673at2759"/>
<dbReference type="Gene3D" id="4.10.240.10">
    <property type="entry name" value="Zn(2)-C6 fungal-type DNA-binding domain"/>
    <property type="match status" value="1"/>
</dbReference>
<dbReference type="VEuPathDB" id="FungiDB:HMPREF1541_05031"/>
<dbReference type="EMBL" id="KB822720">
    <property type="protein sequence ID" value="ETN40751.1"/>
    <property type="molecule type" value="Genomic_DNA"/>
</dbReference>
<name>W2RW52_CYPE1</name>
<dbReference type="CDD" id="cd00067">
    <property type="entry name" value="GAL4"/>
    <property type="match status" value="1"/>
</dbReference>
<dbReference type="FunCoup" id="W2RW52">
    <property type="interactions" value="671"/>
</dbReference>
<sequence>MPPKHQRRSHTKSKSGCSQCKQRRIKCNEVHPVCYNCERRQITCDFSLTPPETSTSPQWTNSTDGKATNGDASQQLTLRSPGALATPQQLPLNPFDAPDLISSRPTTDLDVVDLRLLHHFTTVVAVELASPVEKHPDTLLLWQEHLVKLGFKHEFLLRGILAVAAYHIAYASPERSEEYGLIASRHQSLALNQFQEVLARVDDSNCHALFGFSCLIIILTFASSPKSQPADFNADVLQWFHMLRGGKIVLDMFPEAIKCSFLKPLLDEMAYTENTATYSIPGADRITDLFRICNISSHERETSQAYTMAIHTLLSVFTQTSICRTRGHDGLLASLVWPVHLPPKFVDLLSEKQPEALVILAHYCVLISWGETKDNWFISGWGRYMMETIKESVPDTWHEHLKWPEEMLST</sequence>
<keyword evidence="8" id="KW-1185">Reference proteome</keyword>
<dbReference type="PANTHER" id="PTHR47784">
    <property type="entry name" value="STEROL UPTAKE CONTROL PROTEIN 2"/>
    <property type="match status" value="1"/>
</dbReference>
<dbReference type="HOGENOM" id="CLU_024934_5_2_1"/>
<evidence type="ECO:0000256" key="3">
    <source>
        <dbReference type="ARBA" id="ARBA00023163"/>
    </source>
</evidence>